<dbReference type="NCBIfam" id="TIGR03043">
    <property type="entry name" value="PS_II_psbZ"/>
    <property type="match status" value="1"/>
</dbReference>
<evidence type="ECO:0000256" key="11">
    <source>
        <dbReference type="ARBA" id="ARBA00023276"/>
    </source>
</evidence>
<keyword evidence="9 14" id="KW-0793">Thylakoid</keyword>
<dbReference type="GO" id="GO:0042549">
    <property type="term" value="P:photosystem II stabilization"/>
    <property type="evidence" value="ECO:0007669"/>
    <property type="project" value="InterPro"/>
</dbReference>
<accession>A0A3G3LLW3</accession>
<dbReference type="InterPro" id="IPR002644">
    <property type="entry name" value="PSII_PsbZ"/>
</dbReference>
<dbReference type="GO" id="GO:0009539">
    <property type="term" value="C:photosystem II reaction center"/>
    <property type="evidence" value="ECO:0007669"/>
    <property type="project" value="InterPro"/>
</dbReference>
<reference evidence="17" key="1">
    <citation type="journal article" date="2018" name="Sci. Rep.">
        <title>Dynamic evolution of inverted repeats in Euglenophyta plastid genomes.</title>
        <authorList>
            <person name="Karnkowska A."/>
            <person name="Bennett M.S."/>
            <person name="Triemer R.E."/>
        </authorList>
    </citation>
    <scope>NUCLEOTIDE SEQUENCE</scope>
</reference>
<geneLocation type="chloroplast" evidence="17"/>
<dbReference type="Gene3D" id="1.10.287.740">
    <property type="entry name" value="Photosystem II PsbZ, reaction centre"/>
    <property type="match status" value="1"/>
</dbReference>
<evidence type="ECO:0000256" key="8">
    <source>
        <dbReference type="ARBA" id="ARBA00022989"/>
    </source>
</evidence>
<evidence type="ECO:0000256" key="3">
    <source>
        <dbReference type="ARBA" id="ARBA00022469"/>
    </source>
</evidence>
<name>A0A3G3LLW3_9EUGL</name>
<evidence type="ECO:0000256" key="5">
    <source>
        <dbReference type="ARBA" id="ARBA00022531"/>
    </source>
</evidence>
<proteinExistence type="inferred from homology"/>
<evidence type="ECO:0000256" key="13">
    <source>
        <dbReference type="ARBA" id="ARBA00038734"/>
    </source>
</evidence>
<evidence type="ECO:0000256" key="14">
    <source>
        <dbReference type="HAMAP-Rule" id="MF_00644"/>
    </source>
</evidence>
<evidence type="ECO:0000256" key="2">
    <source>
        <dbReference type="ARBA" id="ARBA00021665"/>
    </source>
</evidence>
<evidence type="ECO:0000256" key="12">
    <source>
        <dbReference type="ARBA" id="ARBA00037496"/>
    </source>
</evidence>
<dbReference type="GO" id="GO:0015979">
    <property type="term" value="P:photosynthesis"/>
    <property type="evidence" value="ECO:0007669"/>
    <property type="project" value="UniProtKB-UniRule"/>
</dbReference>
<organism evidence="17">
    <name type="scientific">Phacus pleuronectes</name>
    <dbReference type="NCBI Taxonomy" id="102908"/>
    <lineage>
        <taxon>Eukaryota</taxon>
        <taxon>Discoba</taxon>
        <taxon>Euglenozoa</taxon>
        <taxon>Euglenida</taxon>
        <taxon>Spirocuta</taxon>
        <taxon>Euglenophyceae</taxon>
        <taxon>Euglenales</taxon>
        <taxon>Phacaceae</taxon>
        <taxon>Phacus</taxon>
    </lineage>
</organism>
<keyword evidence="4 17" id="KW-0150">Chloroplast</keyword>
<dbReference type="Pfam" id="PF01737">
    <property type="entry name" value="Ycf9"/>
    <property type="match status" value="1"/>
</dbReference>
<dbReference type="HAMAP" id="MF_00644">
    <property type="entry name" value="PSII_PsbZ"/>
    <property type="match status" value="1"/>
</dbReference>
<evidence type="ECO:0000256" key="4">
    <source>
        <dbReference type="ARBA" id="ARBA00022528"/>
    </source>
</evidence>
<evidence type="ECO:0000256" key="9">
    <source>
        <dbReference type="ARBA" id="ARBA00023078"/>
    </source>
</evidence>
<keyword evidence="3 14" id="KW-0674">Reaction center</keyword>
<gene>
    <name evidence="14" type="primary">psbZ</name>
</gene>
<dbReference type="SUPFAM" id="SSF161055">
    <property type="entry name" value="PsbZ-like"/>
    <property type="match status" value="1"/>
</dbReference>
<comment type="similarity">
    <text evidence="1 14 15">Belongs to the PsbZ family.</text>
</comment>
<evidence type="ECO:0000313" key="17">
    <source>
        <dbReference type="EMBL" id="AYQ93702.1"/>
    </source>
</evidence>
<evidence type="ECO:0000256" key="16">
    <source>
        <dbReference type="SAM" id="Phobius"/>
    </source>
</evidence>
<protein>
    <recommendedName>
        <fullName evidence="2 14">Photosystem II reaction center protein Z</fullName>
        <shortName evidence="14">PSII-Z</shortName>
    </recommendedName>
</protein>
<evidence type="ECO:0000256" key="6">
    <source>
        <dbReference type="ARBA" id="ARBA00022640"/>
    </source>
</evidence>
<dbReference type="InterPro" id="IPR036512">
    <property type="entry name" value="PSII_PsbZ_sf"/>
</dbReference>
<evidence type="ECO:0000256" key="7">
    <source>
        <dbReference type="ARBA" id="ARBA00022692"/>
    </source>
</evidence>
<keyword evidence="5 14" id="KW-0602">Photosynthesis</keyword>
<dbReference type="GO" id="GO:0009535">
    <property type="term" value="C:chloroplast thylakoid membrane"/>
    <property type="evidence" value="ECO:0007669"/>
    <property type="project" value="UniProtKB-SubCell"/>
</dbReference>
<keyword evidence="7 14" id="KW-0812">Transmembrane</keyword>
<evidence type="ECO:0000256" key="10">
    <source>
        <dbReference type="ARBA" id="ARBA00023136"/>
    </source>
</evidence>
<dbReference type="EMBL" id="MH898673">
    <property type="protein sequence ID" value="AYQ93702.1"/>
    <property type="molecule type" value="Genomic_DNA"/>
</dbReference>
<evidence type="ECO:0000256" key="1">
    <source>
        <dbReference type="ARBA" id="ARBA00008367"/>
    </source>
</evidence>
<keyword evidence="10 14" id="KW-0472">Membrane</keyword>
<evidence type="ECO:0000256" key="15">
    <source>
        <dbReference type="RuleBase" id="RU003472"/>
    </source>
</evidence>
<comment type="function">
    <text evidence="12 14">May control the interaction of photosystem II (PSII) cores with the light-harvesting antenna, regulates electron flow through the 2 photosystem reaction centers. PSII is a light-driven water plastoquinone oxidoreductase, using light energy to abstract electrons from H(2)O, generating a proton gradient subsequently used for ATP formation.</text>
</comment>
<comment type="subunit">
    <text evidence="13 14">PSII is composed of 1 copy each of membrane proteins PsbA, PsbB, PsbC, PsbD, PsbE, PsbF, PsbH, PsbI, PsbJ, PsbK, PsbL, PsbM, PsbT, PsbY, PsbZ, Psb30/Ycf12, at least 3 peripheral proteins of the oxygen-evolving complex and a large number of cofactors. It forms dimeric complexes.</text>
</comment>
<keyword evidence="8 14" id="KW-1133">Transmembrane helix</keyword>
<keyword evidence="6 17" id="KW-0934">Plastid</keyword>
<sequence>MNLIFQSALLGLIFFSILLVVSVPVILASVNGWNDNKSYILFSVVIWIIVVIVISILSFFII</sequence>
<comment type="function">
    <text evidence="15">Controls the interaction of photosystem II (PSII) cores with the light-harvesting antenna, regulates electron flow through the 2 photosystem reaction centers. PSII is a light-driven water plastoquinone oxidoreductase, using light energy to abstract electrons from H(2)O, generating a proton gradient subsequently used for ATP formation.</text>
</comment>
<feature type="transmembrane region" description="Helical" evidence="16">
    <location>
        <begin position="38"/>
        <end position="61"/>
    </location>
</feature>
<keyword evidence="11 14" id="KW-0604">Photosystem II</keyword>
<comment type="subcellular location">
    <subcellularLocation>
        <location evidence="14">Plastid</location>
        <location evidence="14">Chloroplast thylakoid membrane</location>
        <topology evidence="14">Multi-pass membrane protein</topology>
    </subcellularLocation>
</comment>
<dbReference type="AlphaFoldDB" id="A0A3G3LLW3"/>